<evidence type="ECO:0000313" key="4">
    <source>
        <dbReference type="Proteomes" id="UP000195024"/>
    </source>
</evidence>
<dbReference type="AlphaFoldDB" id="A0A1L8V1E2"/>
<dbReference type="Proteomes" id="UP000195024">
    <property type="component" value="Unassembled WGS sequence"/>
</dbReference>
<proteinExistence type="predicted"/>
<dbReference type="RefSeq" id="WP_169823215.1">
    <property type="nucleotide sequence ID" value="NZ_BJWA01000010.1"/>
</dbReference>
<dbReference type="EMBL" id="NGMS01000001">
    <property type="protein sequence ID" value="OTP28472.1"/>
    <property type="molecule type" value="Genomic_DNA"/>
</dbReference>
<keyword evidence="1" id="KW-0812">Transmembrane</keyword>
<dbReference type="Proteomes" id="UP000321175">
    <property type="component" value="Unassembled WGS sequence"/>
</dbReference>
<keyword evidence="1" id="KW-0472">Membrane</keyword>
<keyword evidence="5" id="KW-1185">Reference proteome</keyword>
<sequence>METIRQLIATIFDWLDSLTLILSCITVFFLSLKVSSLEKEVKILKNTFKNHSK</sequence>
<protein>
    <submittedName>
        <fullName evidence="3">Uncharacterized protein</fullName>
    </submittedName>
</protein>
<gene>
    <name evidence="3" type="ORF">A5802_002214</name>
    <name evidence="2" type="ORF">EMU01_15910</name>
</gene>
<dbReference type="GeneID" id="61001272"/>
<comment type="caution">
    <text evidence="3">The sequence shown here is derived from an EMBL/GenBank/DDBJ whole genome shotgun (WGS) entry which is preliminary data.</text>
</comment>
<organism evidence="3 4">
    <name type="scientific">Enterococcus mundtii</name>
    <dbReference type="NCBI Taxonomy" id="53346"/>
    <lineage>
        <taxon>Bacteria</taxon>
        <taxon>Bacillati</taxon>
        <taxon>Bacillota</taxon>
        <taxon>Bacilli</taxon>
        <taxon>Lactobacillales</taxon>
        <taxon>Enterococcaceae</taxon>
        <taxon>Enterococcus</taxon>
    </lineage>
</organism>
<accession>A0A1L8V1E2</accession>
<feature type="transmembrane region" description="Helical" evidence="1">
    <location>
        <begin position="12"/>
        <end position="32"/>
    </location>
</feature>
<reference evidence="3 4" key="1">
    <citation type="submission" date="2017-05" db="EMBL/GenBank/DDBJ databases">
        <title>The Genome Sequence of Enterococcus mundtii 6B1_DIV0119.</title>
        <authorList>
            <consortium name="The Broad Institute Genomics Platform"/>
            <consortium name="The Broad Institute Genomic Center for Infectious Diseases"/>
            <person name="Earl A."/>
            <person name="Manson A."/>
            <person name="Schwartman J."/>
            <person name="Gilmore M."/>
            <person name="Abouelleil A."/>
            <person name="Cao P."/>
            <person name="Chapman S."/>
            <person name="Cusick C."/>
            <person name="Shea T."/>
            <person name="Young S."/>
            <person name="Neafsey D."/>
            <person name="Nusbaum C."/>
            <person name="Birren B."/>
        </authorList>
    </citation>
    <scope>NUCLEOTIDE SEQUENCE [LARGE SCALE GENOMIC DNA]</scope>
    <source>
        <strain evidence="3 4">6B1_DIV0119</strain>
    </source>
</reference>
<evidence type="ECO:0000313" key="5">
    <source>
        <dbReference type="Proteomes" id="UP000321175"/>
    </source>
</evidence>
<dbReference type="EMBL" id="BJWA01000010">
    <property type="protein sequence ID" value="GEL80447.1"/>
    <property type="molecule type" value="Genomic_DNA"/>
</dbReference>
<name>A0A1L8V1E2_ENTMU</name>
<evidence type="ECO:0000256" key="1">
    <source>
        <dbReference type="SAM" id="Phobius"/>
    </source>
</evidence>
<reference evidence="2 5" key="2">
    <citation type="submission" date="2019-07" db="EMBL/GenBank/DDBJ databases">
        <title>Whole genome shotgun sequence of Enterococcus mundtii NBRC 100490.</title>
        <authorList>
            <person name="Hosoyama A."/>
            <person name="Uohara A."/>
            <person name="Ohji S."/>
            <person name="Ichikawa N."/>
        </authorList>
    </citation>
    <scope>NUCLEOTIDE SEQUENCE [LARGE SCALE GENOMIC DNA]</scope>
    <source>
        <strain evidence="2 5">NBRC 100490</strain>
    </source>
</reference>
<evidence type="ECO:0000313" key="2">
    <source>
        <dbReference type="EMBL" id="GEL80447.1"/>
    </source>
</evidence>
<keyword evidence="1" id="KW-1133">Transmembrane helix</keyword>
<evidence type="ECO:0000313" key="3">
    <source>
        <dbReference type="EMBL" id="OTP28472.1"/>
    </source>
</evidence>